<keyword evidence="1" id="KW-0812">Transmembrane</keyword>
<dbReference type="Gene3D" id="6.20.350.10">
    <property type="match status" value="1"/>
</dbReference>
<reference evidence="2" key="2">
    <citation type="submission" date="2021-04" db="EMBL/GenBank/DDBJ databases">
        <title>Isolation and characterization of a novel species of the genus Sulfurimonas.</title>
        <authorList>
            <person name="Fukui M."/>
        </authorList>
    </citation>
    <scope>NUCLEOTIDE SEQUENCE</scope>
    <source>
        <strain evidence="2">H1576</strain>
    </source>
</reference>
<evidence type="ECO:0000313" key="2">
    <source>
        <dbReference type="EMBL" id="QSZ42182.1"/>
    </source>
</evidence>
<evidence type="ECO:0000256" key="1">
    <source>
        <dbReference type="SAM" id="Phobius"/>
    </source>
</evidence>
<name>A0A975B0W6_9BACT</name>
<keyword evidence="3" id="KW-1185">Reference proteome</keyword>
<sequence>MSSSNKAVFAILLFAYFLSYYGVWQKSICPLTEIDVDDYGFIGVLAFENLFVALPGELVNQYSIHANFIAYGVVVSAILFKLFKNVLHSLRIKIIADTKHSIVIGLGENNRKYLDSELKCGNENRIIIIEPDKNNIYIHDYKDKGFVVFIGTLDMYKINYVTLEHIVVSTGNDRMNIEIAGTIIHKIPKDMSKEKFGNTTVVHIHLNNQQYKALFQQKILSVNRNLPLEFKVYSFYENAVRDLFETHTILGNYHNLASESTPYHIVLVGDGNLAERIVYHLCLLSSLPNDNHLSIHCIGENSEKFIQKLHSIFMQLPKIETISFIAHKTSMAKMEFYENPIWKKDNLANVIICDDDENLNLECVVNLHDKIYLKESIQKTMRTKILFAMYNNLELGQAINDNNEEFSEYYTFGDAKKITSRDFLIDEKYEEIAKLIHFGYAEEYKKDMLLRVNDKDKKEQISEKWHDSTTLNKRESNRSQALHINTKLMSLGLKKVTSTESAEELINHNQKILRIHKDDFAQRWRIFKIVQWKKSKPVEYNYIKIYFDINKEIKCLSSKLYSEDQLDLKVFFEYIIKSSSNYSKLAISEHERWNAFHYLNGWTYDENGSGKSQIKEHNCLLPMKEFADIGIQQTVIYDLYSILYLPNYLASTGYRIVPIEEISIGITGDKNINMQDVELQQTLTKELKKVINSYGNIKLISPLAEGADRLFVNVAFQVDTQKIKQLIVPMPFEKEDYMQDFLQMSSKIDFNHHLRNDICNDYSLTNGSERKQKSIYKTGLCEKILRAIGKLFWNNEVLLNKVEIGLLSNAQNKFDTNQYKKSRQEVVNKSDIIFAIWDGKKAKGEGGTAKIIEYAISKRKRIIWISPNTNEVNSSSYPYICSIKAKSDKFKNI</sequence>
<feature type="transmembrane region" description="Helical" evidence="1">
    <location>
        <begin position="36"/>
        <end position="56"/>
    </location>
</feature>
<dbReference type="KEGG" id="saqt:GJV85_08675"/>
<keyword evidence="1" id="KW-1133">Transmembrane helix</keyword>
<reference evidence="2" key="1">
    <citation type="submission" date="2019-11" db="EMBL/GenBank/DDBJ databases">
        <authorList>
            <person name="Kojima H."/>
        </authorList>
    </citation>
    <scope>NUCLEOTIDE SEQUENCE</scope>
    <source>
        <strain evidence="2">H1576</strain>
    </source>
</reference>
<proteinExistence type="predicted"/>
<dbReference type="RefSeq" id="WP_207560998.1">
    <property type="nucleotide sequence ID" value="NZ_CP046072.1"/>
</dbReference>
<protein>
    <recommendedName>
        <fullName evidence="4">Ryanodine receptor Ryr domain-containing protein</fullName>
    </recommendedName>
</protein>
<keyword evidence="1" id="KW-0472">Membrane</keyword>
<organism evidence="2 3">
    <name type="scientific">Sulfurimonas aquatica</name>
    <dbReference type="NCBI Taxonomy" id="2672570"/>
    <lineage>
        <taxon>Bacteria</taxon>
        <taxon>Pseudomonadati</taxon>
        <taxon>Campylobacterota</taxon>
        <taxon>Epsilonproteobacteria</taxon>
        <taxon>Campylobacterales</taxon>
        <taxon>Sulfurimonadaceae</taxon>
        <taxon>Sulfurimonas</taxon>
    </lineage>
</organism>
<feature type="transmembrane region" description="Helical" evidence="1">
    <location>
        <begin position="62"/>
        <end position="83"/>
    </location>
</feature>
<dbReference type="EMBL" id="CP046072">
    <property type="protein sequence ID" value="QSZ42182.1"/>
    <property type="molecule type" value="Genomic_DNA"/>
</dbReference>
<dbReference type="Gene3D" id="3.40.50.450">
    <property type="match status" value="1"/>
</dbReference>
<evidence type="ECO:0008006" key="4">
    <source>
        <dbReference type="Google" id="ProtNLM"/>
    </source>
</evidence>
<feature type="transmembrane region" description="Helical" evidence="1">
    <location>
        <begin position="6"/>
        <end position="24"/>
    </location>
</feature>
<gene>
    <name evidence="2" type="ORF">GJV85_08675</name>
</gene>
<evidence type="ECO:0000313" key="3">
    <source>
        <dbReference type="Proteomes" id="UP000671852"/>
    </source>
</evidence>
<dbReference type="Proteomes" id="UP000671852">
    <property type="component" value="Chromosome"/>
</dbReference>
<accession>A0A975B0W6</accession>
<dbReference type="AlphaFoldDB" id="A0A975B0W6"/>